<evidence type="ECO:0000313" key="15">
    <source>
        <dbReference type="Proteomes" id="UP000176484"/>
    </source>
</evidence>
<dbReference type="GO" id="GO:0002161">
    <property type="term" value="F:aminoacyl-tRNA deacylase activity"/>
    <property type="evidence" value="ECO:0007669"/>
    <property type="project" value="InterPro"/>
</dbReference>
<dbReference type="InterPro" id="IPR015413">
    <property type="entry name" value="Methionyl/Leucyl_tRNA_Synth"/>
</dbReference>
<name>A0A1F6TLN7_9BACT</name>
<evidence type="ECO:0000259" key="13">
    <source>
        <dbReference type="Pfam" id="PF13603"/>
    </source>
</evidence>
<dbReference type="PANTHER" id="PTHR43740">
    <property type="entry name" value="LEUCYL-TRNA SYNTHETASE"/>
    <property type="match status" value="1"/>
</dbReference>
<dbReference type="NCBIfam" id="TIGR00396">
    <property type="entry name" value="leuS_bact"/>
    <property type="match status" value="1"/>
</dbReference>
<dbReference type="FunFam" id="1.10.730.10:FF:000002">
    <property type="entry name" value="Leucine--tRNA ligase"/>
    <property type="match status" value="1"/>
</dbReference>
<dbReference type="PANTHER" id="PTHR43740:SF2">
    <property type="entry name" value="LEUCINE--TRNA LIGASE, MITOCHONDRIAL"/>
    <property type="match status" value="1"/>
</dbReference>
<feature type="binding site" evidence="8">
    <location>
        <position position="585"/>
    </location>
    <ligand>
        <name>ATP</name>
        <dbReference type="ChEBI" id="CHEBI:30616"/>
    </ligand>
</feature>
<dbReference type="InterPro" id="IPR002302">
    <property type="entry name" value="Leu-tRNA-ligase"/>
</dbReference>
<keyword evidence="4 8" id="KW-0067">ATP-binding</keyword>
<dbReference type="GO" id="GO:0005524">
    <property type="term" value="F:ATP binding"/>
    <property type="evidence" value="ECO:0007669"/>
    <property type="project" value="UniProtKB-UniRule"/>
</dbReference>
<organism evidence="14 15">
    <name type="scientific">Candidatus Nomurabacteria bacterium GWB1_40_6</name>
    <dbReference type="NCBI Taxonomy" id="1801727"/>
    <lineage>
        <taxon>Bacteria</taxon>
        <taxon>Candidatus Nomuraibacteriota</taxon>
    </lineage>
</organism>
<evidence type="ECO:0000256" key="8">
    <source>
        <dbReference type="HAMAP-Rule" id="MF_00049"/>
    </source>
</evidence>
<evidence type="ECO:0000256" key="1">
    <source>
        <dbReference type="ARBA" id="ARBA00005594"/>
    </source>
</evidence>
<dbReference type="GO" id="GO:0006429">
    <property type="term" value="P:leucyl-tRNA aminoacylation"/>
    <property type="evidence" value="ECO:0007669"/>
    <property type="project" value="UniProtKB-UniRule"/>
</dbReference>
<dbReference type="AlphaFoldDB" id="A0A1F6TLN7"/>
<comment type="similarity">
    <text evidence="1 8 9">Belongs to the class-I aminoacyl-tRNA synthetase family.</text>
</comment>
<feature type="domain" description="Aminoacyl-tRNA synthetase class Ia" evidence="10">
    <location>
        <begin position="420"/>
        <end position="616"/>
    </location>
</feature>
<comment type="catalytic activity">
    <reaction evidence="7 8">
        <text>tRNA(Leu) + L-leucine + ATP = L-leucyl-tRNA(Leu) + AMP + diphosphate</text>
        <dbReference type="Rhea" id="RHEA:11688"/>
        <dbReference type="Rhea" id="RHEA-COMP:9613"/>
        <dbReference type="Rhea" id="RHEA-COMP:9622"/>
        <dbReference type="ChEBI" id="CHEBI:30616"/>
        <dbReference type="ChEBI" id="CHEBI:33019"/>
        <dbReference type="ChEBI" id="CHEBI:57427"/>
        <dbReference type="ChEBI" id="CHEBI:78442"/>
        <dbReference type="ChEBI" id="CHEBI:78494"/>
        <dbReference type="ChEBI" id="CHEBI:456215"/>
        <dbReference type="EC" id="6.1.1.4"/>
    </reaction>
</comment>
<dbReference type="GO" id="GO:0005829">
    <property type="term" value="C:cytosol"/>
    <property type="evidence" value="ECO:0007669"/>
    <property type="project" value="TreeGrafter"/>
</dbReference>
<dbReference type="InterPro" id="IPR025709">
    <property type="entry name" value="Leu_tRNA-synth_edit"/>
</dbReference>
<evidence type="ECO:0000256" key="5">
    <source>
        <dbReference type="ARBA" id="ARBA00022917"/>
    </source>
</evidence>
<evidence type="ECO:0000256" key="3">
    <source>
        <dbReference type="ARBA" id="ARBA00022741"/>
    </source>
</evidence>
<accession>A0A1F6TLN7</accession>
<comment type="subcellular location">
    <subcellularLocation>
        <location evidence="8">Cytoplasm</location>
    </subcellularLocation>
</comment>
<gene>
    <name evidence="8" type="primary">leuS</name>
    <name evidence="14" type="ORF">A2121_01785</name>
</gene>
<dbReference type="InterPro" id="IPR009080">
    <property type="entry name" value="tRNAsynth_Ia_anticodon-bd"/>
</dbReference>
<dbReference type="HAMAP" id="MF_00049_B">
    <property type="entry name" value="Leu_tRNA_synth_B"/>
    <property type="match status" value="1"/>
</dbReference>
<dbReference type="SUPFAM" id="SSF50677">
    <property type="entry name" value="ValRS/IleRS/LeuRS editing domain"/>
    <property type="match status" value="1"/>
</dbReference>
<dbReference type="EMBL" id="MFTD01000034">
    <property type="protein sequence ID" value="OGI45975.1"/>
    <property type="molecule type" value="Genomic_DNA"/>
</dbReference>
<feature type="domain" description="Methionyl/Leucyl tRNA synthetase" evidence="12">
    <location>
        <begin position="41"/>
        <end position="185"/>
    </location>
</feature>
<keyword evidence="2 8" id="KW-0436">Ligase</keyword>
<evidence type="ECO:0000256" key="9">
    <source>
        <dbReference type="RuleBase" id="RU363039"/>
    </source>
</evidence>
<evidence type="ECO:0000256" key="7">
    <source>
        <dbReference type="ARBA" id="ARBA00047469"/>
    </source>
</evidence>
<feature type="domain" description="Methionyl/Valyl/Leucyl/Isoleucyl-tRNA synthetase anticodon-binding" evidence="11">
    <location>
        <begin position="654"/>
        <end position="777"/>
    </location>
</feature>
<evidence type="ECO:0000259" key="12">
    <source>
        <dbReference type="Pfam" id="PF09334"/>
    </source>
</evidence>
<dbReference type="GO" id="GO:0004823">
    <property type="term" value="F:leucine-tRNA ligase activity"/>
    <property type="evidence" value="ECO:0007669"/>
    <property type="project" value="UniProtKB-UniRule"/>
</dbReference>
<dbReference type="Gene3D" id="3.10.20.590">
    <property type="match status" value="1"/>
</dbReference>
<dbReference type="InterPro" id="IPR002300">
    <property type="entry name" value="aa-tRNA-synth_Ia"/>
</dbReference>
<keyword evidence="8" id="KW-0963">Cytoplasm</keyword>
<dbReference type="InterPro" id="IPR013155">
    <property type="entry name" value="M/V/L/I-tRNA-synth_anticd-bd"/>
</dbReference>
<keyword evidence="3 8" id="KW-0547">Nucleotide-binding</keyword>
<dbReference type="InterPro" id="IPR009008">
    <property type="entry name" value="Val/Leu/Ile-tRNA-synth_edit"/>
</dbReference>
<dbReference type="Gene3D" id="1.10.730.10">
    <property type="entry name" value="Isoleucyl-tRNA Synthetase, Domain 1"/>
    <property type="match status" value="2"/>
</dbReference>
<dbReference type="CDD" id="cd00812">
    <property type="entry name" value="LeuRS_core"/>
    <property type="match status" value="1"/>
</dbReference>
<dbReference type="Pfam" id="PF00133">
    <property type="entry name" value="tRNA-synt_1"/>
    <property type="match status" value="1"/>
</dbReference>
<evidence type="ECO:0000259" key="10">
    <source>
        <dbReference type="Pfam" id="PF00133"/>
    </source>
</evidence>
<dbReference type="InterPro" id="IPR014729">
    <property type="entry name" value="Rossmann-like_a/b/a_fold"/>
</dbReference>
<dbReference type="Pfam" id="PF08264">
    <property type="entry name" value="Anticodon_1"/>
    <property type="match status" value="1"/>
</dbReference>
<dbReference type="PRINTS" id="PR00985">
    <property type="entry name" value="TRNASYNTHLEU"/>
</dbReference>
<dbReference type="Proteomes" id="UP000176484">
    <property type="component" value="Unassembled WGS sequence"/>
</dbReference>
<sequence length="812" mass="93875">MKEYDHKKIEKKWQTAWEKKQIYQVKDKVKGKKNFYTLVEFSYPSGNLHVGHWYAFSVPDIFARFKRMCGFNVLYPMGFDAFGLPAENAAINLGADPKVWTYKQMAKMRTQLRSIGAMFDWKREVVTCDPGYYKWTQWMFGQFLKNDLVYRAVTKVNWCPKDQTILANEQVVDGLCERCGTEVEQRNQEQWMLRITKYANRLIDDLEKLNWPEEIKSAQRNWIGRSKGAEIEFSVRQDLTQKDLTQKIKVFTTRPDTIFGATYLVLAPEHELVQKLKDKIKNWTEVEKYILNTKKKSELSRQQSKEKTGVELKGIKAINPATKEEIPVWIADYVLATYGTGAIMAVPAHDERDFEFAKKYGLEIKQVITDADLLEGESKGFYDGDGIIINSGKFDGMDSEKAKKEIIKFVEGKEKTTFKLRDWGISRQRYWGTPIPIVYDPSGTAHLVPDKHLPWLLPKDVDHKPSGVAPLAKSKELLKRTEKIFGKGWKPEVETMDTFVDSSWYFYRYLDSKNKKKFADKKHCEAWMPVDLYMGGAEHTTMHLLYSRFWVKAMYDLGIVKDAEAYKIRRNRGLILGPDGDKMSKSKGNVVNPDEIVEKLGADTVRMYLSFMGPYGVTVNYPWDPNGVVGIRRFLERVWRFQYKIGKGNSTPFLQKVIKKMTEDIGEYKFHTAITQMMILINEWEKAEYILKTEYKVLLQILAPFAPHITEELWSVLGEKKLAPSRAKGSGAGSIHLSNWPKWSPSLIEDEEIKIAVQINGKVRTEIMIKSKDDEEAVKEKALLDEVVLKYLVGGNVKKVIYVKNRLVNIVL</sequence>
<dbReference type="CDD" id="cd07958">
    <property type="entry name" value="Anticodon_Ia_Leu_BEm"/>
    <property type="match status" value="1"/>
</dbReference>
<evidence type="ECO:0000256" key="2">
    <source>
        <dbReference type="ARBA" id="ARBA00022598"/>
    </source>
</evidence>
<dbReference type="Pfam" id="PF13603">
    <property type="entry name" value="tRNA-synt_1_2"/>
    <property type="match status" value="1"/>
</dbReference>
<comment type="caution">
    <text evidence="14">The sequence shown here is derived from an EMBL/GenBank/DDBJ whole genome shotgun (WGS) entry which is preliminary data.</text>
</comment>
<protein>
    <recommendedName>
        <fullName evidence="8">Leucine--tRNA ligase</fullName>
        <ecNumber evidence="8">6.1.1.4</ecNumber>
    </recommendedName>
    <alternativeName>
        <fullName evidence="8">Leucyl-tRNA synthetase</fullName>
        <shortName evidence="8">LeuRS</shortName>
    </alternativeName>
</protein>
<feature type="short sequence motif" description="'HIGH' region" evidence="8">
    <location>
        <begin position="42"/>
        <end position="52"/>
    </location>
</feature>
<dbReference type="SUPFAM" id="SSF47323">
    <property type="entry name" value="Anticodon-binding domain of a subclass of class I aminoacyl-tRNA synthetases"/>
    <property type="match status" value="1"/>
</dbReference>
<evidence type="ECO:0000313" key="14">
    <source>
        <dbReference type="EMBL" id="OGI45975.1"/>
    </source>
</evidence>
<dbReference type="Gene3D" id="3.40.50.620">
    <property type="entry name" value="HUPs"/>
    <property type="match status" value="2"/>
</dbReference>
<feature type="domain" description="Leucyl-tRNA synthetase editing" evidence="13">
    <location>
        <begin position="220"/>
        <end position="410"/>
    </location>
</feature>
<dbReference type="FunFam" id="3.40.50.620:FF:000003">
    <property type="entry name" value="Leucine--tRNA ligase"/>
    <property type="match status" value="1"/>
</dbReference>
<dbReference type="EC" id="6.1.1.4" evidence="8"/>
<keyword evidence="6 8" id="KW-0030">Aminoacyl-tRNA synthetase</keyword>
<feature type="short sequence motif" description="'KMSKS' region" evidence="8">
    <location>
        <begin position="582"/>
        <end position="586"/>
    </location>
</feature>
<evidence type="ECO:0000256" key="4">
    <source>
        <dbReference type="ARBA" id="ARBA00022840"/>
    </source>
</evidence>
<proteinExistence type="inferred from homology"/>
<dbReference type="Pfam" id="PF09334">
    <property type="entry name" value="tRNA-synt_1g"/>
    <property type="match status" value="1"/>
</dbReference>
<evidence type="ECO:0000259" key="11">
    <source>
        <dbReference type="Pfam" id="PF08264"/>
    </source>
</evidence>
<keyword evidence="5 8" id="KW-0648">Protein biosynthesis</keyword>
<evidence type="ECO:0000256" key="6">
    <source>
        <dbReference type="ARBA" id="ARBA00023146"/>
    </source>
</evidence>
<dbReference type="SUPFAM" id="SSF52374">
    <property type="entry name" value="Nucleotidylyl transferase"/>
    <property type="match status" value="1"/>
</dbReference>
<reference evidence="14 15" key="1">
    <citation type="journal article" date="2016" name="Nat. Commun.">
        <title>Thousands of microbial genomes shed light on interconnected biogeochemical processes in an aquifer system.</title>
        <authorList>
            <person name="Anantharaman K."/>
            <person name="Brown C.T."/>
            <person name="Hug L.A."/>
            <person name="Sharon I."/>
            <person name="Castelle C.J."/>
            <person name="Probst A.J."/>
            <person name="Thomas B.C."/>
            <person name="Singh A."/>
            <person name="Wilkins M.J."/>
            <person name="Karaoz U."/>
            <person name="Brodie E.L."/>
            <person name="Williams K.H."/>
            <person name="Hubbard S.S."/>
            <person name="Banfield J.F."/>
        </authorList>
    </citation>
    <scope>NUCLEOTIDE SEQUENCE [LARGE SCALE GENOMIC DNA]</scope>
</reference>